<feature type="transmembrane region" description="Helical" evidence="1">
    <location>
        <begin position="442"/>
        <end position="464"/>
    </location>
</feature>
<dbReference type="RefSeq" id="WP_184975732.1">
    <property type="nucleotide sequence ID" value="NZ_JACHIN010000027.1"/>
</dbReference>
<keyword evidence="1" id="KW-1133">Transmembrane helix</keyword>
<evidence type="ECO:0000256" key="1">
    <source>
        <dbReference type="SAM" id="Phobius"/>
    </source>
</evidence>
<evidence type="ECO:0000313" key="3">
    <source>
        <dbReference type="Proteomes" id="UP000568380"/>
    </source>
</evidence>
<feature type="transmembrane region" description="Helical" evidence="1">
    <location>
        <begin position="355"/>
        <end position="375"/>
    </location>
</feature>
<feature type="transmembrane region" description="Helical" evidence="1">
    <location>
        <begin position="382"/>
        <end position="404"/>
    </location>
</feature>
<organism evidence="2 3">
    <name type="scientific">Nonomuraea endophytica</name>
    <dbReference type="NCBI Taxonomy" id="714136"/>
    <lineage>
        <taxon>Bacteria</taxon>
        <taxon>Bacillati</taxon>
        <taxon>Actinomycetota</taxon>
        <taxon>Actinomycetes</taxon>
        <taxon>Streptosporangiales</taxon>
        <taxon>Streptosporangiaceae</taxon>
        <taxon>Nonomuraea</taxon>
    </lineage>
</organism>
<accession>A0A7W8AFS5</accession>
<gene>
    <name evidence="2" type="ORF">HNR40_010430</name>
</gene>
<reference evidence="2 3" key="1">
    <citation type="submission" date="2020-08" db="EMBL/GenBank/DDBJ databases">
        <title>Genomic Encyclopedia of Type Strains, Phase IV (KMG-IV): sequencing the most valuable type-strain genomes for metagenomic binning, comparative biology and taxonomic classification.</title>
        <authorList>
            <person name="Goeker M."/>
        </authorList>
    </citation>
    <scope>NUCLEOTIDE SEQUENCE [LARGE SCALE GENOMIC DNA]</scope>
    <source>
        <strain evidence="2 3">DSM 45385</strain>
    </source>
</reference>
<sequence length="470" mass="48954">MESEWTRFGKTRRWVIGMVVAALIPVLAGLTLVATSRATCGTQTTEEPCPAPILGPSGQAVEDRFYFVHQPLRGDGSITARVNGMTGRIKEPPPPGAGAGPPPVPGLVPWAKAGLMVKDGVRQGARYAAIMVTAEHGVRMQHDFTEDVAGSAGGYPRWLRLTRTGDTLTGHESADGEQWTEVGRAYLGGLPDTVEIGLFAASPGALTMAGGGPESRFSEATAVFDQVSPLQGEWKTDDIGVQMEPDGVTPHHPGALSRSGGTFTVTGTGDIAPSTDQQPIERTLIGVFLGLIAVIVVAVAFGTADRRRLVPKAVVIGTVAFLSGVIPAAVVVPIALRMLPSNGIHPLPVGLLTHLQVIVGTGLLYAAVAVLSLGIGALFKRAAVGIVAAVVVAFVPYALALAGLGEWPLAVTPAAGFAIQQSAREYAHVEGFYIAVTGYFPLAPWAGFAVLCAYAALGLGLALVMERRRR</sequence>
<evidence type="ECO:0008006" key="4">
    <source>
        <dbReference type="Google" id="ProtNLM"/>
    </source>
</evidence>
<keyword evidence="1" id="KW-0812">Transmembrane</keyword>
<dbReference type="AlphaFoldDB" id="A0A7W8AFS5"/>
<dbReference type="Gene3D" id="2.60.120.200">
    <property type="match status" value="1"/>
</dbReference>
<protein>
    <recommendedName>
        <fullName evidence="4">DUF1349 domain-containing protein</fullName>
    </recommendedName>
</protein>
<keyword evidence="1" id="KW-0472">Membrane</keyword>
<dbReference type="EMBL" id="JACHIN010000027">
    <property type="protein sequence ID" value="MBB5084919.1"/>
    <property type="molecule type" value="Genomic_DNA"/>
</dbReference>
<evidence type="ECO:0000313" key="2">
    <source>
        <dbReference type="EMBL" id="MBB5084919.1"/>
    </source>
</evidence>
<keyword evidence="3" id="KW-1185">Reference proteome</keyword>
<comment type="caution">
    <text evidence="2">The sequence shown here is derived from an EMBL/GenBank/DDBJ whole genome shotgun (WGS) entry which is preliminary data.</text>
</comment>
<proteinExistence type="predicted"/>
<name>A0A7W8AFS5_9ACTN</name>
<feature type="transmembrane region" description="Helical" evidence="1">
    <location>
        <begin position="283"/>
        <end position="301"/>
    </location>
</feature>
<dbReference type="Proteomes" id="UP000568380">
    <property type="component" value="Unassembled WGS sequence"/>
</dbReference>
<feature type="transmembrane region" description="Helical" evidence="1">
    <location>
        <begin position="313"/>
        <end position="335"/>
    </location>
</feature>